<dbReference type="Proteomes" id="UP000712600">
    <property type="component" value="Unassembled WGS sequence"/>
</dbReference>
<feature type="region of interest" description="Disordered" evidence="1">
    <location>
        <begin position="1"/>
        <end position="39"/>
    </location>
</feature>
<evidence type="ECO:0000313" key="2">
    <source>
        <dbReference type="EMBL" id="KAF3600179.1"/>
    </source>
</evidence>
<feature type="compositionally biased region" description="Basic and acidic residues" evidence="1">
    <location>
        <begin position="176"/>
        <end position="186"/>
    </location>
</feature>
<gene>
    <name evidence="2" type="ORF">F2Q69_00035358</name>
</gene>
<evidence type="ECO:0000313" key="3">
    <source>
        <dbReference type="Proteomes" id="UP000712600"/>
    </source>
</evidence>
<comment type="caution">
    <text evidence="2">The sequence shown here is derived from an EMBL/GenBank/DDBJ whole genome shotgun (WGS) entry which is preliminary data.</text>
</comment>
<sequence>MEESSLKQNAKDTAPDTDKPTEDQQGAKNTGYQKSYPQNFPRRTFVLSNSWNKCYNPKPQNNQQTALSITTAPHDELKSLAMLLQGKHVQGKALNQVTTDINSRMNNMINDMSTKYDNIASHIRQMDIQIAQIAESVRRQKGSLPRKTKTNPKECNAVALRSGRQFTEPAPKRFTEAVKGKHKESEQTPSDVPVAKNETK</sequence>
<protein>
    <submittedName>
        <fullName evidence="2">Uncharacterized protein</fullName>
    </submittedName>
</protein>
<accession>A0A8S9SH94</accession>
<proteinExistence type="predicted"/>
<name>A0A8S9SH94_BRACR</name>
<evidence type="ECO:0000256" key="1">
    <source>
        <dbReference type="SAM" id="MobiDB-lite"/>
    </source>
</evidence>
<feature type="region of interest" description="Disordered" evidence="1">
    <location>
        <begin position="176"/>
        <end position="200"/>
    </location>
</feature>
<reference evidence="2" key="1">
    <citation type="submission" date="2019-12" db="EMBL/GenBank/DDBJ databases">
        <title>Genome sequencing and annotation of Brassica cretica.</title>
        <authorList>
            <person name="Studholme D.J."/>
            <person name="Sarris P."/>
        </authorList>
    </citation>
    <scope>NUCLEOTIDE SEQUENCE</scope>
    <source>
        <strain evidence="2">PFS-109/04</strain>
        <tissue evidence="2">Leaf</tissue>
    </source>
</reference>
<feature type="compositionally biased region" description="Polar residues" evidence="1">
    <location>
        <begin position="23"/>
        <end position="38"/>
    </location>
</feature>
<feature type="compositionally biased region" description="Basic and acidic residues" evidence="1">
    <location>
        <begin position="9"/>
        <end position="22"/>
    </location>
</feature>
<dbReference type="EMBL" id="QGKX02000004">
    <property type="protein sequence ID" value="KAF3600179.1"/>
    <property type="molecule type" value="Genomic_DNA"/>
</dbReference>
<dbReference type="AlphaFoldDB" id="A0A8S9SH94"/>
<organism evidence="2 3">
    <name type="scientific">Brassica cretica</name>
    <name type="common">Mustard</name>
    <dbReference type="NCBI Taxonomy" id="69181"/>
    <lineage>
        <taxon>Eukaryota</taxon>
        <taxon>Viridiplantae</taxon>
        <taxon>Streptophyta</taxon>
        <taxon>Embryophyta</taxon>
        <taxon>Tracheophyta</taxon>
        <taxon>Spermatophyta</taxon>
        <taxon>Magnoliopsida</taxon>
        <taxon>eudicotyledons</taxon>
        <taxon>Gunneridae</taxon>
        <taxon>Pentapetalae</taxon>
        <taxon>rosids</taxon>
        <taxon>malvids</taxon>
        <taxon>Brassicales</taxon>
        <taxon>Brassicaceae</taxon>
        <taxon>Brassiceae</taxon>
        <taxon>Brassica</taxon>
    </lineage>
</organism>